<sequence>MAPPACTVESLPWASAPAQPTPSISRSTKFARSASPVTIQIII</sequence>
<dbReference type="EMBL" id="GGEC01078914">
    <property type="protein sequence ID" value="MBX59398.1"/>
    <property type="molecule type" value="Transcribed_RNA"/>
</dbReference>
<proteinExistence type="predicted"/>
<feature type="region of interest" description="Disordered" evidence="1">
    <location>
        <begin position="1"/>
        <end position="29"/>
    </location>
</feature>
<organism evidence="2">
    <name type="scientific">Rhizophora mucronata</name>
    <name type="common">Asiatic mangrove</name>
    <dbReference type="NCBI Taxonomy" id="61149"/>
    <lineage>
        <taxon>Eukaryota</taxon>
        <taxon>Viridiplantae</taxon>
        <taxon>Streptophyta</taxon>
        <taxon>Embryophyta</taxon>
        <taxon>Tracheophyta</taxon>
        <taxon>Spermatophyta</taxon>
        <taxon>Magnoliopsida</taxon>
        <taxon>eudicotyledons</taxon>
        <taxon>Gunneridae</taxon>
        <taxon>Pentapetalae</taxon>
        <taxon>rosids</taxon>
        <taxon>fabids</taxon>
        <taxon>Malpighiales</taxon>
        <taxon>Rhizophoraceae</taxon>
        <taxon>Rhizophora</taxon>
    </lineage>
</organism>
<protein>
    <submittedName>
        <fullName evidence="2">Uncharacterized protein MANES_18G142900</fullName>
    </submittedName>
</protein>
<dbReference type="AlphaFoldDB" id="A0A2P2PXB6"/>
<name>A0A2P2PXB6_RHIMU</name>
<evidence type="ECO:0000256" key="1">
    <source>
        <dbReference type="SAM" id="MobiDB-lite"/>
    </source>
</evidence>
<evidence type="ECO:0000313" key="2">
    <source>
        <dbReference type="EMBL" id="MBX59398.1"/>
    </source>
</evidence>
<accession>A0A2P2PXB6</accession>
<reference evidence="2" key="1">
    <citation type="submission" date="2018-02" db="EMBL/GenBank/DDBJ databases">
        <title>Rhizophora mucronata_Transcriptome.</title>
        <authorList>
            <person name="Meera S.P."/>
            <person name="Sreeshan A."/>
            <person name="Augustine A."/>
        </authorList>
    </citation>
    <scope>NUCLEOTIDE SEQUENCE</scope>
    <source>
        <tissue evidence="2">Leaf</tissue>
    </source>
</reference>